<gene>
    <name evidence="2" type="ORF">RFULGI_LOCUS1655</name>
</gene>
<feature type="compositionally biased region" description="Acidic residues" evidence="1">
    <location>
        <begin position="89"/>
        <end position="99"/>
    </location>
</feature>
<name>A0A9N8WB67_9GLOM</name>
<accession>A0A9N8WB67</accession>
<feature type="region of interest" description="Disordered" evidence="1">
    <location>
        <begin position="22"/>
        <end position="133"/>
    </location>
</feature>
<dbReference type="AlphaFoldDB" id="A0A9N8WB67"/>
<evidence type="ECO:0000256" key="1">
    <source>
        <dbReference type="SAM" id="MobiDB-lite"/>
    </source>
</evidence>
<evidence type="ECO:0000313" key="3">
    <source>
        <dbReference type="Proteomes" id="UP000789396"/>
    </source>
</evidence>
<protein>
    <submittedName>
        <fullName evidence="2">12256_t:CDS:1</fullName>
    </submittedName>
</protein>
<dbReference type="OrthoDB" id="2416917at2759"/>
<evidence type="ECO:0000313" key="2">
    <source>
        <dbReference type="EMBL" id="CAG8483655.1"/>
    </source>
</evidence>
<reference evidence="2" key="1">
    <citation type="submission" date="2021-06" db="EMBL/GenBank/DDBJ databases">
        <authorList>
            <person name="Kallberg Y."/>
            <person name="Tangrot J."/>
            <person name="Rosling A."/>
        </authorList>
    </citation>
    <scope>NUCLEOTIDE SEQUENCE</scope>
    <source>
        <strain evidence="2">IN212</strain>
    </source>
</reference>
<dbReference type="Proteomes" id="UP000789396">
    <property type="component" value="Unassembled WGS sequence"/>
</dbReference>
<proteinExistence type="predicted"/>
<feature type="compositionally biased region" description="Low complexity" evidence="1">
    <location>
        <begin position="114"/>
        <end position="126"/>
    </location>
</feature>
<feature type="compositionally biased region" description="Basic and acidic residues" evidence="1">
    <location>
        <begin position="100"/>
        <end position="109"/>
    </location>
</feature>
<sequence>LVYDPIAKLPVCYHDRDPAERYFEWNSSGGSAGPEKSFRSIQSPRTPRTPPKYKATQSSESNDIPSPSFKLPSAAQTRKRANKNTLEVTYEDEAETADADVEKGYDRRRGSGLSAASTSSTSSTSTDDNHIVS</sequence>
<feature type="non-terminal residue" evidence="2">
    <location>
        <position position="1"/>
    </location>
</feature>
<dbReference type="EMBL" id="CAJVPZ010001074">
    <property type="protein sequence ID" value="CAG8483655.1"/>
    <property type="molecule type" value="Genomic_DNA"/>
</dbReference>
<keyword evidence="3" id="KW-1185">Reference proteome</keyword>
<comment type="caution">
    <text evidence="2">The sequence shown here is derived from an EMBL/GenBank/DDBJ whole genome shotgun (WGS) entry which is preliminary data.</text>
</comment>
<feature type="compositionally biased region" description="Polar residues" evidence="1">
    <location>
        <begin position="55"/>
        <end position="65"/>
    </location>
</feature>
<organism evidence="2 3">
    <name type="scientific">Racocetra fulgida</name>
    <dbReference type="NCBI Taxonomy" id="60492"/>
    <lineage>
        <taxon>Eukaryota</taxon>
        <taxon>Fungi</taxon>
        <taxon>Fungi incertae sedis</taxon>
        <taxon>Mucoromycota</taxon>
        <taxon>Glomeromycotina</taxon>
        <taxon>Glomeromycetes</taxon>
        <taxon>Diversisporales</taxon>
        <taxon>Gigasporaceae</taxon>
        <taxon>Racocetra</taxon>
    </lineage>
</organism>